<dbReference type="InterPro" id="IPR036388">
    <property type="entry name" value="WH-like_DNA-bd_sf"/>
</dbReference>
<sequence length="170" mass="19299">MPRAADEREIRTPFLTGSRFRLSLRSVRRTKVMKIELDEAEVLERHGVLPSAQRLAIAQYVLRTDEHPSADQVFARVKRALPMVSRATVYNTLNLFVDRGLLRAHVLAEGRVVFDPNLAPHHHFIDEETGAIHDVPWSALAVSNVDALEGYDVHEYQVVLRGKRKKGRAC</sequence>
<name>A0A6N7PUC5_9BACT</name>
<dbReference type="CDD" id="cd07153">
    <property type="entry name" value="Fur_like"/>
    <property type="match status" value="1"/>
</dbReference>
<comment type="caution">
    <text evidence="1">The sequence shown here is derived from an EMBL/GenBank/DDBJ whole genome shotgun (WGS) entry which is preliminary data.</text>
</comment>
<dbReference type="PANTHER" id="PTHR33202:SF7">
    <property type="entry name" value="FERRIC UPTAKE REGULATION PROTEIN"/>
    <property type="match status" value="1"/>
</dbReference>
<reference evidence="1 2" key="1">
    <citation type="submission" date="2019-10" db="EMBL/GenBank/DDBJ databases">
        <title>A soil myxobacterium in the family Polyangiaceae.</title>
        <authorList>
            <person name="Li Y."/>
            <person name="Wang J."/>
        </authorList>
    </citation>
    <scope>NUCLEOTIDE SEQUENCE [LARGE SCALE GENOMIC DNA]</scope>
    <source>
        <strain evidence="1 2">DSM 14734</strain>
    </source>
</reference>
<dbReference type="GO" id="GO:0000976">
    <property type="term" value="F:transcription cis-regulatory region binding"/>
    <property type="evidence" value="ECO:0007669"/>
    <property type="project" value="TreeGrafter"/>
</dbReference>
<organism evidence="1 2">
    <name type="scientific">Polyangium spumosum</name>
    <dbReference type="NCBI Taxonomy" id="889282"/>
    <lineage>
        <taxon>Bacteria</taxon>
        <taxon>Pseudomonadati</taxon>
        <taxon>Myxococcota</taxon>
        <taxon>Polyangia</taxon>
        <taxon>Polyangiales</taxon>
        <taxon>Polyangiaceae</taxon>
        <taxon>Polyangium</taxon>
    </lineage>
</organism>
<dbReference type="OrthoDB" id="8659436at2"/>
<dbReference type="PANTHER" id="PTHR33202">
    <property type="entry name" value="ZINC UPTAKE REGULATION PROTEIN"/>
    <property type="match status" value="1"/>
</dbReference>
<proteinExistence type="predicted"/>
<dbReference type="Proteomes" id="UP000440224">
    <property type="component" value="Unassembled WGS sequence"/>
</dbReference>
<dbReference type="AlphaFoldDB" id="A0A6N7PUC5"/>
<dbReference type="InterPro" id="IPR002481">
    <property type="entry name" value="FUR"/>
</dbReference>
<dbReference type="InterPro" id="IPR036390">
    <property type="entry name" value="WH_DNA-bd_sf"/>
</dbReference>
<dbReference type="GO" id="GO:0008270">
    <property type="term" value="F:zinc ion binding"/>
    <property type="evidence" value="ECO:0007669"/>
    <property type="project" value="TreeGrafter"/>
</dbReference>
<dbReference type="GO" id="GO:0045892">
    <property type="term" value="P:negative regulation of DNA-templated transcription"/>
    <property type="evidence" value="ECO:0007669"/>
    <property type="project" value="TreeGrafter"/>
</dbReference>
<dbReference type="Pfam" id="PF01475">
    <property type="entry name" value="FUR"/>
    <property type="match status" value="1"/>
</dbReference>
<dbReference type="Gene3D" id="1.10.10.10">
    <property type="entry name" value="Winged helix-like DNA-binding domain superfamily/Winged helix DNA-binding domain"/>
    <property type="match status" value="1"/>
</dbReference>
<dbReference type="EMBL" id="WJIE01000005">
    <property type="protein sequence ID" value="MRG93855.1"/>
    <property type="molecule type" value="Genomic_DNA"/>
</dbReference>
<accession>A0A6N7PUC5</accession>
<evidence type="ECO:0000313" key="2">
    <source>
        <dbReference type="Proteomes" id="UP000440224"/>
    </source>
</evidence>
<evidence type="ECO:0000313" key="1">
    <source>
        <dbReference type="EMBL" id="MRG93855.1"/>
    </source>
</evidence>
<protein>
    <submittedName>
        <fullName evidence="1">Transcriptional repressor</fullName>
    </submittedName>
</protein>
<dbReference type="GO" id="GO:0003700">
    <property type="term" value="F:DNA-binding transcription factor activity"/>
    <property type="evidence" value="ECO:0007669"/>
    <property type="project" value="InterPro"/>
</dbReference>
<gene>
    <name evidence="1" type="ORF">GF068_18320</name>
</gene>
<dbReference type="SUPFAM" id="SSF46785">
    <property type="entry name" value="Winged helix' DNA-binding domain"/>
    <property type="match status" value="1"/>
</dbReference>
<keyword evidence="2" id="KW-1185">Reference proteome</keyword>
<dbReference type="GO" id="GO:1900376">
    <property type="term" value="P:regulation of secondary metabolite biosynthetic process"/>
    <property type="evidence" value="ECO:0007669"/>
    <property type="project" value="TreeGrafter"/>
</dbReference>